<accession>A0A085NBJ3</accession>
<name>A0A085NBJ3_9BILA</name>
<dbReference type="Proteomes" id="UP000030758">
    <property type="component" value="Unassembled WGS sequence"/>
</dbReference>
<protein>
    <recommendedName>
        <fullName evidence="2">Reverse transcriptase domain-containing protein</fullName>
    </recommendedName>
</protein>
<proteinExistence type="predicted"/>
<evidence type="ECO:0000313" key="1">
    <source>
        <dbReference type="EMBL" id="KFD66839.1"/>
    </source>
</evidence>
<gene>
    <name evidence="1" type="ORF">M514_20983</name>
</gene>
<dbReference type="EMBL" id="KL367520">
    <property type="protein sequence ID" value="KFD66839.1"/>
    <property type="molecule type" value="Genomic_DNA"/>
</dbReference>
<sequence>MAFPSDTSKYHLKMFERYADDIFVIVKKGHVVALPEHLNGLYPTRLRSPWKKKHADNKRRCDKNRQPLLVAVLKKGVPKASREVSKLPFQPFNE</sequence>
<organism evidence="1">
    <name type="scientific">Trichuris suis</name>
    <name type="common">pig whipworm</name>
    <dbReference type="NCBI Taxonomy" id="68888"/>
    <lineage>
        <taxon>Eukaryota</taxon>
        <taxon>Metazoa</taxon>
        <taxon>Ecdysozoa</taxon>
        <taxon>Nematoda</taxon>
        <taxon>Enoplea</taxon>
        <taxon>Dorylaimia</taxon>
        <taxon>Trichinellida</taxon>
        <taxon>Trichuridae</taxon>
        <taxon>Trichuris</taxon>
    </lineage>
</organism>
<evidence type="ECO:0008006" key="2">
    <source>
        <dbReference type="Google" id="ProtNLM"/>
    </source>
</evidence>
<dbReference type="AlphaFoldDB" id="A0A085NBJ3"/>
<reference evidence="1" key="1">
    <citation type="journal article" date="2014" name="Nat. Genet.">
        <title>Genome and transcriptome of the porcine whipworm Trichuris suis.</title>
        <authorList>
            <person name="Jex A.R."/>
            <person name="Nejsum P."/>
            <person name="Schwarz E.M."/>
            <person name="Hu L."/>
            <person name="Young N.D."/>
            <person name="Hall R.S."/>
            <person name="Korhonen P.K."/>
            <person name="Liao S."/>
            <person name="Thamsborg S."/>
            <person name="Xia J."/>
            <person name="Xu P."/>
            <person name="Wang S."/>
            <person name="Scheerlinck J.P."/>
            <person name="Hofmann A."/>
            <person name="Sternberg P.W."/>
            <person name="Wang J."/>
            <person name="Gasser R.B."/>
        </authorList>
    </citation>
    <scope>NUCLEOTIDE SEQUENCE [LARGE SCALE GENOMIC DNA]</scope>
    <source>
        <strain evidence="1">DCEP-RM93F</strain>
    </source>
</reference>